<name>A0A9P7FQ11_9AGAR</name>
<proteinExistence type="predicted"/>
<dbReference type="Proteomes" id="UP000717328">
    <property type="component" value="Unassembled WGS sequence"/>
</dbReference>
<accession>A0A9P7FQ11</accession>
<gene>
    <name evidence="1" type="ORF">H0H81_012071</name>
</gene>
<protein>
    <submittedName>
        <fullName evidence="1">Uncharacterized protein</fullName>
    </submittedName>
</protein>
<organism evidence="1 2">
    <name type="scientific">Sphagnurus paluster</name>
    <dbReference type="NCBI Taxonomy" id="117069"/>
    <lineage>
        <taxon>Eukaryota</taxon>
        <taxon>Fungi</taxon>
        <taxon>Dikarya</taxon>
        <taxon>Basidiomycota</taxon>
        <taxon>Agaricomycotina</taxon>
        <taxon>Agaricomycetes</taxon>
        <taxon>Agaricomycetidae</taxon>
        <taxon>Agaricales</taxon>
        <taxon>Tricholomatineae</taxon>
        <taxon>Lyophyllaceae</taxon>
        <taxon>Sphagnurus</taxon>
    </lineage>
</organism>
<comment type="caution">
    <text evidence="1">The sequence shown here is derived from an EMBL/GenBank/DDBJ whole genome shotgun (WGS) entry which is preliminary data.</text>
</comment>
<dbReference type="AlphaFoldDB" id="A0A9P7FQ11"/>
<sequence>MAQVIQKRGINRPSAAHLALPFIERHSFGYGGVGAENVLTMVSTPSGLGTPLSSASMYSQASFIPSPAHFSDEQINPRRFAIARTPLVDGPWTRMAECAVEGLHSVHLDANVFVLDLHSAAAEPYLPTDDSEGHNAVPSSDSEAEGFKLDIVGRISDEFFLVDFEPVAVLAPHTVSEPKPVTAETTKPKLKRLRTTSGVIGKVFSRLSLHPPPARAVKTEDQRLIPTVPPQIFLSLPSPSLKILSSPKEDCHVKIDNLVAHYRSTLPSTWKPCRPPSPPPKSFRRFRKHKRNFSSLSHLMGASPPPPLPTNAQVLTDRKGPIDGPFLAFPTSLNEMNGGQELESRWPEIQARLKARAAKSGTYAVHDGGIISPTSA</sequence>
<keyword evidence="2" id="KW-1185">Reference proteome</keyword>
<evidence type="ECO:0000313" key="2">
    <source>
        <dbReference type="Proteomes" id="UP000717328"/>
    </source>
</evidence>
<evidence type="ECO:0000313" key="1">
    <source>
        <dbReference type="EMBL" id="KAG5635195.1"/>
    </source>
</evidence>
<reference evidence="1" key="2">
    <citation type="submission" date="2021-10" db="EMBL/GenBank/DDBJ databases">
        <title>Phylogenomics reveals ancestral predisposition of the termite-cultivated fungus Termitomyces towards a domesticated lifestyle.</title>
        <authorList>
            <person name="Auxier B."/>
            <person name="Grum-Grzhimaylo A."/>
            <person name="Cardenas M.E."/>
            <person name="Lodge J.D."/>
            <person name="Laessoe T."/>
            <person name="Pedersen O."/>
            <person name="Smith M.E."/>
            <person name="Kuyper T.W."/>
            <person name="Franco-Molano E.A."/>
            <person name="Baroni T.J."/>
            <person name="Aanen D.K."/>
        </authorList>
    </citation>
    <scope>NUCLEOTIDE SEQUENCE</scope>
    <source>
        <strain evidence="1">D49</strain>
    </source>
</reference>
<reference evidence="1" key="1">
    <citation type="submission" date="2021-02" db="EMBL/GenBank/DDBJ databases">
        <authorList>
            <person name="Nieuwenhuis M."/>
            <person name="Van De Peppel L.J.J."/>
        </authorList>
    </citation>
    <scope>NUCLEOTIDE SEQUENCE</scope>
    <source>
        <strain evidence="1">D49</strain>
    </source>
</reference>
<dbReference type="OrthoDB" id="3032815at2759"/>
<dbReference type="EMBL" id="JABCKI010006152">
    <property type="protein sequence ID" value="KAG5635195.1"/>
    <property type="molecule type" value="Genomic_DNA"/>
</dbReference>